<dbReference type="InterPro" id="IPR015422">
    <property type="entry name" value="PyrdxlP-dep_Trfase_small"/>
</dbReference>
<evidence type="ECO:0000256" key="4">
    <source>
        <dbReference type="ARBA" id="ARBA00022679"/>
    </source>
</evidence>
<evidence type="ECO:0000256" key="1">
    <source>
        <dbReference type="ARBA" id="ARBA00001933"/>
    </source>
</evidence>
<dbReference type="Pfam" id="PF00155">
    <property type="entry name" value="Aminotran_1_2"/>
    <property type="match status" value="1"/>
</dbReference>
<organism evidence="8 9">
    <name type="scientific">Mangrovivirga cuniculi</name>
    <dbReference type="NCBI Taxonomy" id="2715131"/>
    <lineage>
        <taxon>Bacteria</taxon>
        <taxon>Pseudomonadati</taxon>
        <taxon>Bacteroidota</taxon>
        <taxon>Cytophagia</taxon>
        <taxon>Cytophagales</taxon>
        <taxon>Mangrovivirgaceae</taxon>
        <taxon>Mangrovivirga</taxon>
    </lineage>
</organism>
<proteinExistence type="inferred from homology"/>
<dbReference type="AlphaFoldDB" id="A0A4D7JTR6"/>
<evidence type="ECO:0000256" key="5">
    <source>
        <dbReference type="ARBA" id="ARBA00022898"/>
    </source>
</evidence>
<name>A0A4D7JTR6_9BACT</name>
<dbReference type="Proteomes" id="UP000298616">
    <property type="component" value="Chromosome"/>
</dbReference>
<dbReference type="EC" id="2.6.1.-" evidence="6"/>
<comment type="cofactor">
    <cofactor evidence="1 6">
        <name>pyridoxal 5'-phosphate</name>
        <dbReference type="ChEBI" id="CHEBI:597326"/>
    </cofactor>
</comment>
<dbReference type="GO" id="GO:0030170">
    <property type="term" value="F:pyridoxal phosphate binding"/>
    <property type="evidence" value="ECO:0007669"/>
    <property type="project" value="InterPro"/>
</dbReference>
<keyword evidence="3 6" id="KW-0032">Aminotransferase</keyword>
<evidence type="ECO:0000256" key="3">
    <source>
        <dbReference type="ARBA" id="ARBA00022576"/>
    </source>
</evidence>
<keyword evidence="5" id="KW-0663">Pyridoxal phosphate</keyword>
<dbReference type="FunFam" id="3.40.640.10:FF:000033">
    <property type="entry name" value="Aspartate aminotransferase"/>
    <property type="match status" value="1"/>
</dbReference>
<evidence type="ECO:0000313" key="9">
    <source>
        <dbReference type="Proteomes" id="UP000298616"/>
    </source>
</evidence>
<dbReference type="InterPro" id="IPR004839">
    <property type="entry name" value="Aminotransferase_I/II_large"/>
</dbReference>
<dbReference type="InterPro" id="IPR004838">
    <property type="entry name" value="NHTrfase_class1_PyrdxlP-BS"/>
</dbReference>
<evidence type="ECO:0000313" key="8">
    <source>
        <dbReference type="EMBL" id="QCK14295.1"/>
    </source>
</evidence>
<dbReference type="SUPFAM" id="SSF53383">
    <property type="entry name" value="PLP-dependent transferases"/>
    <property type="match status" value="1"/>
</dbReference>
<dbReference type="OrthoDB" id="1489696at2"/>
<evidence type="ECO:0000256" key="6">
    <source>
        <dbReference type="RuleBase" id="RU000481"/>
    </source>
</evidence>
<dbReference type="PANTHER" id="PTHR46383:SF1">
    <property type="entry name" value="ASPARTATE AMINOTRANSFERASE"/>
    <property type="match status" value="1"/>
</dbReference>
<dbReference type="EMBL" id="CP028923">
    <property type="protein sequence ID" value="QCK14295.1"/>
    <property type="molecule type" value="Genomic_DNA"/>
</dbReference>
<protein>
    <recommendedName>
        <fullName evidence="6">Aminotransferase</fullName>
        <ecNumber evidence="6">2.6.1.-</ecNumber>
    </recommendedName>
</protein>
<keyword evidence="9" id="KW-1185">Reference proteome</keyword>
<dbReference type="InterPro" id="IPR015424">
    <property type="entry name" value="PyrdxlP-dep_Trfase"/>
</dbReference>
<dbReference type="CDD" id="cd00609">
    <property type="entry name" value="AAT_like"/>
    <property type="match status" value="1"/>
</dbReference>
<feature type="domain" description="Aminotransferase class I/classII large" evidence="7">
    <location>
        <begin position="33"/>
        <end position="391"/>
    </location>
</feature>
<comment type="similarity">
    <text evidence="2 6">Belongs to the class-I pyridoxal-phosphate-dependent aminotransferase family.</text>
</comment>
<reference evidence="8 9" key="1">
    <citation type="submission" date="2018-04" db="EMBL/GenBank/DDBJ databases">
        <title>Complete genome uncultured novel isolate.</title>
        <authorList>
            <person name="Merlino G."/>
        </authorList>
    </citation>
    <scope>NUCLEOTIDE SEQUENCE [LARGE SCALE GENOMIC DNA]</scope>
    <source>
        <strain evidence="9">R1DC9</strain>
    </source>
</reference>
<dbReference type="PANTHER" id="PTHR46383">
    <property type="entry name" value="ASPARTATE AMINOTRANSFERASE"/>
    <property type="match status" value="1"/>
</dbReference>
<dbReference type="GO" id="GO:0008483">
    <property type="term" value="F:transaminase activity"/>
    <property type="evidence" value="ECO:0007669"/>
    <property type="project" value="UniProtKB-KW"/>
</dbReference>
<sequence length="399" mass="43322">MAIKLADRVTSMAESATLAMAAKAREFKARGIDVISLSLGEPDFKTPKHIQDGAKTAIDSGKYFGYPPVNGYADLREAIANKLKNENRIETTPEQIVVSNGAKQSLANLFQAILNPGDEVIIYTPYWVSYEALVKLAGGEPVYITGELENEYKASAKQLADAITDKTKAVIFSSPCNPTGSVFTKEELTEMADVLKKHPDVIAIADEIYELINYTGNHVSLASLPGMVDQTVTVNGFAKGFAMTGWRVGYLSAPLHIAKACSKIQGQLTSANCSIAQRAALTAITEDLGPSKEMANEYLRRRDLVLELLNELPGFKNNTPKGAFYFFPDVSYYFGKSDGNTTINTSSDLAMYILEEANVSTVAGEAFGLPTSIRLSYAASESELREAIERIKVALAKLK</sequence>
<dbReference type="KEGG" id="fpf:DCC35_05810"/>
<gene>
    <name evidence="8" type="ORF">DCC35_05810</name>
</gene>
<accession>A0A4D7JTR6</accession>
<evidence type="ECO:0000256" key="2">
    <source>
        <dbReference type="ARBA" id="ARBA00007441"/>
    </source>
</evidence>
<dbReference type="Gene3D" id="3.40.640.10">
    <property type="entry name" value="Type I PLP-dependent aspartate aminotransferase-like (Major domain)"/>
    <property type="match status" value="1"/>
</dbReference>
<dbReference type="InterPro" id="IPR015421">
    <property type="entry name" value="PyrdxlP-dep_Trfase_major"/>
</dbReference>
<keyword evidence="4 6" id="KW-0808">Transferase</keyword>
<dbReference type="PROSITE" id="PS00105">
    <property type="entry name" value="AA_TRANSFER_CLASS_1"/>
    <property type="match status" value="1"/>
</dbReference>
<dbReference type="GO" id="GO:0006520">
    <property type="term" value="P:amino acid metabolic process"/>
    <property type="evidence" value="ECO:0007669"/>
    <property type="project" value="InterPro"/>
</dbReference>
<dbReference type="Gene3D" id="3.90.1150.10">
    <property type="entry name" value="Aspartate Aminotransferase, domain 1"/>
    <property type="match status" value="1"/>
</dbReference>
<evidence type="ECO:0000259" key="7">
    <source>
        <dbReference type="Pfam" id="PF00155"/>
    </source>
</evidence>
<dbReference type="InterPro" id="IPR050596">
    <property type="entry name" value="AspAT/PAT-like"/>
</dbReference>
<dbReference type="RefSeq" id="WP_137089884.1">
    <property type="nucleotide sequence ID" value="NZ_CP028923.1"/>
</dbReference>